<evidence type="ECO:0000313" key="1">
    <source>
        <dbReference type="EMBL" id="GAU08538.1"/>
    </source>
</evidence>
<proteinExistence type="predicted"/>
<comment type="caution">
    <text evidence="1">The sequence shown here is derived from an EMBL/GenBank/DDBJ whole genome shotgun (WGS) entry which is preliminary data.</text>
</comment>
<dbReference type="AlphaFoldDB" id="A0A194AGT5"/>
<gene>
    <name evidence="1" type="ORF">DPF_1250</name>
</gene>
<reference evidence="2" key="1">
    <citation type="submission" date="2016-06" db="EMBL/GenBank/DDBJ databases">
        <title>Draft genome sequence of Desulfoplanes formicivorans strain Pf12B.</title>
        <authorList>
            <person name="Watanabe M."/>
            <person name="Kojima H."/>
            <person name="Fukui M."/>
        </authorList>
    </citation>
    <scope>NUCLEOTIDE SEQUENCE [LARGE SCALE GENOMIC DNA]</scope>
    <source>
        <strain evidence="2">Pf12B</strain>
    </source>
</reference>
<organism evidence="1 2">
    <name type="scientific">Desulfoplanes formicivorans</name>
    <dbReference type="NCBI Taxonomy" id="1592317"/>
    <lineage>
        <taxon>Bacteria</taxon>
        <taxon>Pseudomonadati</taxon>
        <taxon>Thermodesulfobacteriota</taxon>
        <taxon>Desulfovibrionia</taxon>
        <taxon>Desulfovibrionales</taxon>
        <taxon>Desulfoplanaceae</taxon>
        <taxon>Desulfoplanes</taxon>
    </lineage>
</organism>
<keyword evidence="2" id="KW-1185">Reference proteome</keyword>
<sequence length="159" mass="17787">MFLVREKSVCSVCLPDEYAPFIQSLYAGLGLVREHMKGRALSGKTDKQDFVLADSKLVRLTVKKTGTDFAGIIEKGESTFGPGGLMQVYLNLGDPGVAEAVTILRQRGYFFGGLLPCWFGSDGMIMQRVPRQPDWDALQLYGKKTRAIFEYVRSDYMDQ</sequence>
<protein>
    <submittedName>
        <fullName evidence="1">Uncharacterized protein</fullName>
    </submittedName>
</protein>
<dbReference type="STRING" id="1592317.DPF_1250"/>
<dbReference type="Proteomes" id="UP000095200">
    <property type="component" value="Unassembled WGS sequence"/>
</dbReference>
<dbReference type="EMBL" id="BDFE01000015">
    <property type="protein sequence ID" value="GAU08538.1"/>
    <property type="molecule type" value="Genomic_DNA"/>
</dbReference>
<name>A0A194AGT5_9BACT</name>
<accession>A0A194AGT5</accession>
<evidence type="ECO:0000313" key="2">
    <source>
        <dbReference type="Proteomes" id="UP000095200"/>
    </source>
</evidence>